<dbReference type="Pfam" id="PF24740">
    <property type="entry name" value="DUF7691"/>
    <property type="match status" value="1"/>
</dbReference>
<name>A0A4D4M0Z7_STRAX</name>
<feature type="compositionally biased region" description="Low complexity" evidence="1">
    <location>
        <begin position="173"/>
        <end position="193"/>
    </location>
</feature>
<feature type="domain" description="DUF7691" evidence="2">
    <location>
        <begin position="13"/>
        <end position="165"/>
    </location>
</feature>
<gene>
    <name evidence="3" type="ORF">SAV14893_048210</name>
</gene>
<sequence length="248" mass="26575">MDADVRRRDGTLGYCLEMSTGDMRDVMRLLTAVERTPEQERALGIVREGCAKTDARFREQGIGLDVSVEQALHELIEGVPGGARGAAYTYAFHEVVAAHFSDPTDLGVWSRPSWFFALDDELARHGIPADLLPGSFLFSGPPLRLPHPGDAFPQIGVLPTPRAAPWPPRTRPSRTGSDPTTGPRRASSRNSCGSRRRSGRAPSSSGRHWTASSSGSAEPGVSWPRRAEAGLSPGGLPFAVPEGAMPLA</sequence>
<protein>
    <recommendedName>
        <fullName evidence="2">DUF7691 domain-containing protein</fullName>
    </recommendedName>
</protein>
<dbReference type="InterPro" id="IPR056108">
    <property type="entry name" value="DUF7691"/>
</dbReference>
<evidence type="ECO:0000313" key="3">
    <source>
        <dbReference type="EMBL" id="GDY65428.1"/>
    </source>
</evidence>
<dbReference type="Proteomes" id="UP000302139">
    <property type="component" value="Unassembled WGS sequence"/>
</dbReference>
<accession>A0A4D4M0Z7</accession>
<organism evidence="3 4">
    <name type="scientific">Streptomyces avermitilis</name>
    <dbReference type="NCBI Taxonomy" id="33903"/>
    <lineage>
        <taxon>Bacteria</taxon>
        <taxon>Bacillati</taxon>
        <taxon>Actinomycetota</taxon>
        <taxon>Actinomycetes</taxon>
        <taxon>Kitasatosporales</taxon>
        <taxon>Streptomycetaceae</taxon>
        <taxon>Streptomyces</taxon>
    </lineage>
</organism>
<proteinExistence type="predicted"/>
<evidence type="ECO:0000259" key="2">
    <source>
        <dbReference type="Pfam" id="PF24740"/>
    </source>
</evidence>
<comment type="caution">
    <text evidence="3">The sequence shown here is derived from an EMBL/GenBank/DDBJ whole genome shotgun (WGS) entry which is preliminary data.</text>
</comment>
<feature type="region of interest" description="Disordered" evidence="1">
    <location>
        <begin position="149"/>
        <end position="248"/>
    </location>
</feature>
<reference evidence="3 4" key="1">
    <citation type="submission" date="2019-04" db="EMBL/GenBank/DDBJ databases">
        <title>Draft genome sequences of Streptomyces avermitilis NBRC 14893.</title>
        <authorList>
            <person name="Komaki H."/>
            <person name="Tamura T."/>
            <person name="Hosoyama A."/>
        </authorList>
    </citation>
    <scope>NUCLEOTIDE SEQUENCE [LARGE SCALE GENOMIC DNA]</scope>
    <source>
        <strain evidence="3 4">NBRC 14893</strain>
    </source>
</reference>
<dbReference type="AlphaFoldDB" id="A0A4D4M0Z7"/>
<evidence type="ECO:0000256" key="1">
    <source>
        <dbReference type="SAM" id="MobiDB-lite"/>
    </source>
</evidence>
<evidence type="ECO:0000313" key="4">
    <source>
        <dbReference type="Proteomes" id="UP000302139"/>
    </source>
</evidence>
<dbReference type="EMBL" id="BJHX01000001">
    <property type="protein sequence ID" value="GDY65428.1"/>
    <property type="molecule type" value="Genomic_DNA"/>
</dbReference>